<accession>A0A1F5SL66</accession>
<dbReference type="SUPFAM" id="SSF52540">
    <property type="entry name" value="P-loop containing nucleoside triphosphate hydrolases"/>
    <property type="match status" value="1"/>
</dbReference>
<protein>
    <recommendedName>
        <fullName evidence="3">Adenylate kinase</fullName>
    </recommendedName>
</protein>
<gene>
    <name evidence="1" type="ORF">A2227_02335</name>
</gene>
<evidence type="ECO:0000313" key="2">
    <source>
        <dbReference type="Proteomes" id="UP000178367"/>
    </source>
</evidence>
<sequence>MDKEKHGTLVWSTGISGCGRKEHLSRLAKLAEADGKKIKIYNVGDMILEEAKINSINLTPGKVLDAPRSTLNALRAAVFRVILAQIEKDRAENDIVIINLHTVFFWKDAYHPAYNIHYMKEFNPDMFVCFIDSADTIIETLNKREQWQNQHLTEQLVWLWQNCEVNNTENYRFLFGKKPKPYFTIPVTQPEETLYYLALEPWRPRVYAQMPISHLDEEELKAVREFIRWLWKYFVIFDPLTIDIKRTKAATPDDLRTRNNQTVIRDRYWHIGQSELCIAYIAKLVFTAGVIDETREAQDTNKDIYWIFPKENYGPFEGYLVEPSKIFLELEGFKKFVIEKMAPEIEKRKQKYLKPQKK</sequence>
<dbReference type="Proteomes" id="UP000178367">
    <property type="component" value="Unassembled WGS sequence"/>
</dbReference>
<dbReference type="Pfam" id="PF13207">
    <property type="entry name" value="AAA_17"/>
    <property type="match status" value="1"/>
</dbReference>
<comment type="caution">
    <text evidence="1">The sequence shown here is derived from an EMBL/GenBank/DDBJ whole genome shotgun (WGS) entry which is preliminary data.</text>
</comment>
<dbReference type="AlphaFoldDB" id="A0A1F5SL66"/>
<proteinExistence type="predicted"/>
<evidence type="ECO:0008006" key="3">
    <source>
        <dbReference type="Google" id="ProtNLM"/>
    </source>
</evidence>
<dbReference type="STRING" id="1797994.A2227_02335"/>
<dbReference type="PROSITE" id="PS51257">
    <property type="entry name" value="PROKAR_LIPOPROTEIN"/>
    <property type="match status" value="1"/>
</dbReference>
<dbReference type="InterPro" id="IPR027417">
    <property type="entry name" value="P-loop_NTPase"/>
</dbReference>
<dbReference type="Gene3D" id="3.40.50.300">
    <property type="entry name" value="P-loop containing nucleotide triphosphate hydrolases"/>
    <property type="match status" value="1"/>
</dbReference>
<evidence type="ECO:0000313" key="1">
    <source>
        <dbReference type="EMBL" id="OGF27435.1"/>
    </source>
</evidence>
<name>A0A1F5SL66_9BACT</name>
<dbReference type="EMBL" id="MFGB01000008">
    <property type="protein sequence ID" value="OGF27435.1"/>
    <property type="molecule type" value="Genomic_DNA"/>
</dbReference>
<reference evidence="1 2" key="1">
    <citation type="journal article" date="2016" name="Nat. Commun.">
        <title>Thousands of microbial genomes shed light on interconnected biogeochemical processes in an aquifer system.</title>
        <authorList>
            <person name="Anantharaman K."/>
            <person name="Brown C.T."/>
            <person name="Hug L.A."/>
            <person name="Sharon I."/>
            <person name="Castelle C.J."/>
            <person name="Probst A.J."/>
            <person name="Thomas B.C."/>
            <person name="Singh A."/>
            <person name="Wilkins M.J."/>
            <person name="Karaoz U."/>
            <person name="Brodie E.L."/>
            <person name="Williams K.H."/>
            <person name="Hubbard S.S."/>
            <person name="Banfield J.F."/>
        </authorList>
    </citation>
    <scope>NUCLEOTIDE SEQUENCE [LARGE SCALE GENOMIC DNA]</scope>
</reference>
<organism evidence="1 2">
    <name type="scientific">Candidatus Falkowbacteria bacterium RIFOXYA2_FULL_47_19</name>
    <dbReference type="NCBI Taxonomy" id="1797994"/>
    <lineage>
        <taxon>Bacteria</taxon>
        <taxon>Candidatus Falkowiibacteriota</taxon>
    </lineage>
</organism>